<keyword evidence="6" id="KW-1185">Reference proteome</keyword>
<dbReference type="Pfam" id="PF07702">
    <property type="entry name" value="UTRA"/>
    <property type="match status" value="1"/>
</dbReference>
<keyword evidence="3" id="KW-0804">Transcription</keyword>
<dbReference type="GO" id="GO:0045892">
    <property type="term" value="P:negative regulation of DNA-templated transcription"/>
    <property type="evidence" value="ECO:0007669"/>
    <property type="project" value="TreeGrafter"/>
</dbReference>
<name>A0A229UWF2_9BACL</name>
<dbReference type="GO" id="GO:0003700">
    <property type="term" value="F:DNA-binding transcription factor activity"/>
    <property type="evidence" value="ECO:0007669"/>
    <property type="project" value="InterPro"/>
</dbReference>
<reference evidence="5 6" key="1">
    <citation type="submission" date="2017-07" db="EMBL/GenBank/DDBJ databases">
        <title>Genome sequencing and assembly of Paenibacillus rigui.</title>
        <authorList>
            <person name="Mayilraj S."/>
        </authorList>
    </citation>
    <scope>NUCLEOTIDE SEQUENCE [LARGE SCALE GENOMIC DNA]</scope>
    <source>
        <strain evidence="5 6">JCM 16352</strain>
    </source>
</reference>
<evidence type="ECO:0000259" key="4">
    <source>
        <dbReference type="PROSITE" id="PS50949"/>
    </source>
</evidence>
<dbReference type="Gene3D" id="3.40.1410.10">
    <property type="entry name" value="Chorismate lyase-like"/>
    <property type="match status" value="1"/>
</dbReference>
<keyword evidence="2" id="KW-0238">DNA-binding</keyword>
<dbReference type="SMART" id="SM00866">
    <property type="entry name" value="UTRA"/>
    <property type="match status" value="1"/>
</dbReference>
<gene>
    <name evidence="5" type="ORF">CF651_05030</name>
</gene>
<evidence type="ECO:0000313" key="5">
    <source>
        <dbReference type="EMBL" id="OXM87465.1"/>
    </source>
</evidence>
<dbReference type="GO" id="GO:0003677">
    <property type="term" value="F:DNA binding"/>
    <property type="evidence" value="ECO:0007669"/>
    <property type="project" value="UniProtKB-KW"/>
</dbReference>
<dbReference type="InterPro" id="IPR000524">
    <property type="entry name" value="Tscrpt_reg_HTH_GntR"/>
</dbReference>
<proteinExistence type="predicted"/>
<dbReference type="PANTHER" id="PTHR44846">
    <property type="entry name" value="MANNOSYL-D-GLYCERATE TRANSPORT/METABOLISM SYSTEM REPRESSOR MNGR-RELATED"/>
    <property type="match status" value="1"/>
</dbReference>
<dbReference type="InterPro" id="IPR028978">
    <property type="entry name" value="Chorismate_lyase_/UTRA_dom_sf"/>
</dbReference>
<dbReference type="PRINTS" id="PR00035">
    <property type="entry name" value="HTHGNTR"/>
</dbReference>
<evidence type="ECO:0000256" key="2">
    <source>
        <dbReference type="ARBA" id="ARBA00023125"/>
    </source>
</evidence>
<organism evidence="5 6">
    <name type="scientific">Paenibacillus rigui</name>
    <dbReference type="NCBI Taxonomy" id="554312"/>
    <lineage>
        <taxon>Bacteria</taxon>
        <taxon>Bacillati</taxon>
        <taxon>Bacillota</taxon>
        <taxon>Bacilli</taxon>
        <taxon>Bacillales</taxon>
        <taxon>Paenibacillaceae</taxon>
        <taxon>Paenibacillus</taxon>
    </lineage>
</organism>
<dbReference type="Proteomes" id="UP000215509">
    <property type="component" value="Unassembled WGS sequence"/>
</dbReference>
<evidence type="ECO:0000256" key="1">
    <source>
        <dbReference type="ARBA" id="ARBA00023015"/>
    </source>
</evidence>
<dbReference type="InterPro" id="IPR050679">
    <property type="entry name" value="Bact_HTH_transcr_reg"/>
</dbReference>
<dbReference type="PROSITE" id="PS50949">
    <property type="entry name" value="HTH_GNTR"/>
    <property type="match status" value="1"/>
</dbReference>
<dbReference type="RefSeq" id="WP_094013762.1">
    <property type="nucleotide sequence ID" value="NZ_NMQW01000005.1"/>
</dbReference>
<dbReference type="SMART" id="SM00345">
    <property type="entry name" value="HTH_GNTR"/>
    <property type="match status" value="1"/>
</dbReference>
<dbReference type="AlphaFoldDB" id="A0A229UWF2"/>
<dbReference type="CDD" id="cd07377">
    <property type="entry name" value="WHTH_GntR"/>
    <property type="match status" value="1"/>
</dbReference>
<sequence>MKIKTASSRVSETRRLIVHMIREQWAKEEGRLPSEERIAEMFGVSRSTVRAALGELESSGFIHRKHGLGTFVNPIASQIHARLDAWIEFKKLIEQSGFEADIQLLGLHKGPLSPDEAKKLGSSPGEPAVTVRKLFTADGQPAILCQDTIPLALLPPDCNAALLETSDTFHFLAKNGLGPVSYGVAHLIARCADAALADLLRIPAGTPLLALENVGYAPSDSPLFLSSELYCPGLIDFGIMRRHLY</sequence>
<comment type="caution">
    <text evidence="5">The sequence shown here is derived from an EMBL/GenBank/DDBJ whole genome shotgun (WGS) entry which is preliminary data.</text>
</comment>
<keyword evidence="1" id="KW-0805">Transcription regulation</keyword>
<feature type="domain" description="HTH gntR-type" evidence="4">
    <location>
        <begin position="7"/>
        <end position="75"/>
    </location>
</feature>
<dbReference type="EMBL" id="NMQW01000005">
    <property type="protein sequence ID" value="OXM87465.1"/>
    <property type="molecule type" value="Genomic_DNA"/>
</dbReference>
<dbReference type="OrthoDB" id="2141316at2"/>
<dbReference type="Gene3D" id="1.10.10.10">
    <property type="entry name" value="Winged helix-like DNA-binding domain superfamily/Winged helix DNA-binding domain"/>
    <property type="match status" value="1"/>
</dbReference>
<dbReference type="InterPro" id="IPR036388">
    <property type="entry name" value="WH-like_DNA-bd_sf"/>
</dbReference>
<evidence type="ECO:0000313" key="6">
    <source>
        <dbReference type="Proteomes" id="UP000215509"/>
    </source>
</evidence>
<dbReference type="InterPro" id="IPR011663">
    <property type="entry name" value="UTRA"/>
</dbReference>
<dbReference type="PANTHER" id="PTHR44846:SF1">
    <property type="entry name" value="MANNOSYL-D-GLYCERATE TRANSPORT_METABOLISM SYSTEM REPRESSOR MNGR-RELATED"/>
    <property type="match status" value="1"/>
</dbReference>
<dbReference type="Pfam" id="PF00392">
    <property type="entry name" value="GntR"/>
    <property type="match status" value="1"/>
</dbReference>
<dbReference type="SUPFAM" id="SSF64288">
    <property type="entry name" value="Chorismate lyase-like"/>
    <property type="match status" value="1"/>
</dbReference>
<dbReference type="InterPro" id="IPR036390">
    <property type="entry name" value="WH_DNA-bd_sf"/>
</dbReference>
<dbReference type="SUPFAM" id="SSF46785">
    <property type="entry name" value="Winged helix' DNA-binding domain"/>
    <property type="match status" value="1"/>
</dbReference>
<evidence type="ECO:0000256" key="3">
    <source>
        <dbReference type="ARBA" id="ARBA00023163"/>
    </source>
</evidence>
<protein>
    <recommendedName>
        <fullName evidence="4">HTH gntR-type domain-containing protein</fullName>
    </recommendedName>
</protein>
<accession>A0A229UWF2</accession>